<name>X1FW24_9ZZZZ</name>
<reference evidence="1" key="1">
    <citation type="journal article" date="2014" name="Front. Microbiol.">
        <title>High frequency of phylogenetically diverse reductive dehalogenase-homologous genes in deep subseafloor sedimentary metagenomes.</title>
        <authorList>
            <person name="Kawai M."/>
            <person name="Futagami T."/>
            <person name="Toyoda A."/>
            <person name="Takaki Y."/>
            <person name="Nishi S."/>
            <person name="Hori S."/>
            <person name="Arai W."/>
            <person name="Tsubouchi T."/>
            <person name="Morono Y."/>
            <person name="Uchiyama I."/>
            <person name="Ito T."/>
            <person name="Fujiyama A."/>
            <person name="Inagaki F."/>
            <person name="Takami H."/>
        </authorList>
    </citation>
    <scope>NUCLEOTIDE SEQUENCE</scope>
    <source>
        <strain evidence="1">Expedition CK06-06</strain>
    </source>
</reference>
<protein>
    <submittedName>
        <fullName evidence="1">Uncharacterized protein</fullName>
    </submittedName>
</protein>
<sequence>GQILAKEYCLTLANEGPQSVINRIFSAIDHLLSAQYLEEWSLVSTRWLTVNTITLWFSN</sequence>
<gene>
    <name evidence="1" type="ORF">S03H2_17738</name>
</gene>
<dbReference type="EMBL" id="BARU01009170">
    <property type="protein sequence ID" value="GAH33509.1"/>
    <property type="molecule type" value="Genomic_DNA"/>
</dbReference>
<proteinExistence type="predicted"/>
<evidence type="ECO:0000313" key="1">
    <source>
        <dbReference type="EMBL" id="GAH33509.1"/>
    </source>
</evidence>
<organism evidence="1">
    <name type="scientific">marine sediment metagenome</name>
    <dbReference type="NCBI Taxonomy" id="412755"/>
    <lineage>
        <taxon>unclassified sequences</taxon>
        <taxon>metagenomes</taxon>
        <taxon>ecological metagenomes</taxon>
    </lineage>
</organism>
<dbReference type="AlphaFoldDB" id="X1FW24"/>
<feature type="non-terminal residue" evidence="1">
    <location>
        <position position="1"/>
    </location>
</feature>
<accession>X1FW24</accession>
<comment type="caution">
    <text evidence="1">The sequence shown here is derived from an EMBL/GenBank/DDBJ whole genome shotgun (WGS) entry which is preliminary data.</text>
</comment>